<sequence length="1223" mass="133819">MAHSLRFWLAIGLSTVVGAATVLAVSVMLGVLLPRLSAQVESSNHSLAVALSRQVDDFLRGSALALERVAAEIEAMPDATPERTRVVVDTLANAHAPIDALYVLDASALVVDVGLPLERRMGRGDLLGLDFSARKFVAGSRPAGAVTWSDSYLSLRGKIVVAASVALRSQVAPKQSSEHRTLVGEVDLEQLSVRVVELGSAAGVLPMIVDRLGQVVAHPDTGRAAGQENLGNLPLIRAGLAGHFSTERFIFDGHDYIGSVSPIGSSGWLALVAQPTELAFATMRSTLLAIIGGTAAALALALLSAYVFGRLLVRRVADFGRHVQAIADGDYTAPLPSSRTEELINLTISMRRMANAIVDREAALVASEGRYRALFRDAPLAYQSIDVSSGKVVEVNEAWLALLGYRREEVVGRPISAFLAEHSLPAQTAVLQHFVGEGRIDDLMINVRHKDGKAITVLISGRIHRDAQGEARTHCILADITERQRLEEAQRQASARLKHQAERAVAMLELPKAAERMDENEFVQHGLAVVERLTDSQIAFLYFVNADRQMSDSVIWSHGTRKHCSDALTDPLCATGVAVIWAAAMQQRGPLVYDDSSTSANGRLPVEAPGLERLISVPVIEGGIGRMMVAVGNKPRPYCEGDIETTRLIGQDIWRIVNQRRADEAQRLAATVFSASTSGICIADAQRRIVSVNPALSTITGYPPDEIIGQTPQLFASECQNDDGYLELWAGVTEHGEWRGEIWNRRKSGEVFPAWLTLTAVRNSDGLVTHYIGSFYDITERKRAEEHIRFLAHHDALTQLPNRTLLDDRFRQAIVKSRRDRKRTAVLFLDLDRFKLINDTLGHDAGDRLLASVAGRLQAALRSTETVARLGGDEFIIIIPDIPDIAHVALVAQKVLDVVSSPHLIDDRPLHVTPSLGISVYPDDGDDVPTLLRHADTAMYHAKECGRNNFQFFTPAMNLAVQERVSIEHDLRTAIANGEFELFYQPQVDCRSGNVTGMEALLRWHHPQRGLVSPHRFIPIAEETGLIVPIGEWVLRAACRQARCWHDAGQTGLRISVNLSTRQLQQPDLGERISSCLAESGLPASALELELTESMLMADPVSATTLLRSLDGLGIRLAIDDFGTGYSSLAYLKRFPVSRLKIDRSFVRDLSSDANDAAIVRAVVALAENLRMDVIAEGVETVDQMRFLERHDCFEVQGYLFSRPRPAAEFSSFRFALPVADGD</sequence>
<accession>A0A1A8XPJ3</accession>
<name>A0A1A8XPJ3_9PROT</name>
<dbReference type="SMART" id="SM00052">
    <property type="entry name" value="EAL"/>
    <property type="match status" value="1"/>
</dbReference>
<dbReference type="InterPro" id="IPR035919">
    <property type="entry name" value="EAL_sf"/>
</dbReference>
<dbReference type="AlphaFoldDB" id="A0A1A8XPJ3"/>
<keyword evidence="2" id="KW-0472">Membrane</keyword>
<evidence type="ECO:0000313" key="8">
    <source>
        <dbReference type="EMBL" id="SBT06357.1"/>
    </source>
</evidence>
<evidence type="ECO:0000313" key="9">
    <source>
        <dbReference type="Proteomes" id="UP000199169"/>
    </source>
</evidence>
<feature type="domain" description="PAC" evidence="4">
    <location>
        <begin position="441"/>
        <end position="492"/>
    </location>
</feature>
<feature type="domain" description="PAC" evidence="4">
    <location>
        <begin position="738"/>
        <end position="790"/>
    </location>
</feature>
<dbReference type="GO" id="GO:0007165">
    <property type="term" value="P:signal transduction"/>
    <property type="evidence" value="ECO:0007669"/>
    <property type="project" value="InterPro"/>
</dbReference>
<dbReference type="PROSITE" id="PS50112">
    <property type="entry name" value="PAS"/>
    <property type="match status" value="2"/>
</dbReference>
<feature type="domain" description="HAMP" evidence="6">
    <location>
        <begin position="310"/>
        <end position="362"/>
    </location>
</feature>
<dbReference type="CDD" id="cd01948">
    <property type="entry name" value="EAL"/>
    <property type="match status" value="1"/>
</dbReference>
<dbReference type="SMART" id="SM00086">
    <property type="entry name" value="PAC"/>
    <property type="match status" value="2"/>
</dbReference>
<dbReference type="GO" id="GO:0071732">
    <property type="term" value="P:cellular response to nitric oxide"/>
    <property type="evidence" value="ECO:0007669"/>
    <property type="project" value="UniProtKB-ARBA"/>
</dbReference>
<dbReference type="Pfam" id="PF00990">
    <property type="entry name" value="GGDEF"/>
    <property type="match status" value="1"/>
</dbReference>
<dbReference type="InterPro" id="IPR001610">
    <property type="entry name" value="PAC"/>
</dbReference>
<dbReference type="SMART" id="SM00267">
    <property type="entry name" value="GGDEF"/>
    <property type="match status" value="1"/>
</dbReference>
<dbReference type="SMART" id="SM00304">
    <property type="entry name" value="HAMP"/>
    <property type="match status" value="1"/>
</dbReference>
<feature type="domain" description="EAL" evidence="5">
    <location>
        <begin position="964"/>
        <end position="1218"/>
    </location>
</feature>
<dbReference type="Gene3D" id="3.30.450.20">
    <property type="entry name" value="PAS domain"/>
    <property type="match status" value="3"/>
</dbReference>
<feature type="transmembrane region" description="Helical" evidence="2">
    <location>
        <begin position="6"/>
        <end position="33"/>
    </location>
</feature>
<dbReference type="NCBIfam" id="TIGR00229">
    <property type="entry name" value="sensory_box"/>
    <property type="match status" value="2"/>
</dbReference>
<dbReference type="SUPFAM" id="SSF141868">
    <property type="entry name" value="EAL domain-like"/>
    <property type="match status" value="1"/>
</dbReference>
<dbReference type="CDD" id="cd01949">
    <property type="entry name" value="GGDEF"/>
    <property type="match status" value="1"/>
</dbReference>
<dbReference type="Gene3D" id="3.20.20.450">
    <property type="entry name" value="EAL domain"/>
    <property type="match status" value="1"/>
</dbReference>
<dbReference type="Pfam" id="PF00563">
    <property type="entry name" value="EAL"/>
    <property type="match status" value="1"/>
</dbReference>
<dbReference type="RefSeq" id="WP_186407112.1">
    <property type="nucleotide sequence ID" value="NZ_FLQX01000107.1"/>
</dbReference>
<dbReference type="FunFam" id="3.20.20.450:FF:000001">
    <property type="entry name" value="Cyclic di-GMP phosphodiesterase yahA"/>
    <property type="match status" value="1"/>
</dbReference>
<dbReference type="STRING" id="1860102.ACCAA_310091"/>
<evidence type="ECO:0000259" key="4">
    <source>
        <dbReference type="PROSITE" id="PS50113"/>
    </source>
</evidence>
<gene>
    <name evidence="8" type="ORF">ACCAA_310091</name>
</gene>
<dbReference type="Pfam" id="PF13185">
    <property type="entry name" value="GAF_2"/>
    <property type="match status" value="1"/>
</dbReference>
<dbReference type="Gene3D" id="6.10.340.10">
    <property type="match status" value="1"/>
</dbReference>
<proteinExistence type="predicted"/>
<evidence type="ECO:0000256" key="2">
    <source>
        <dbReference type="SAM" id="Phobius"/>
    </source>
</evidence>
<evidence type="ECO:0000259" key="6">
    <source>
        <dbReference type="PROSITE" id="PS50885"/>
    </source>
</evidence>
<dbReference type="InterPro" id="IPR000700">
    <property type="entry name" value="PAS-assoc_C"/>
</dbReference>
<dbReference type="GO" id="GO:0016020">
    <property type="term" value="C:membrane"/>
    <property type="evidence" value="ECO:0007669"/>
    <property type="project" value="InterPro"/>
</dbReference>
<dbReference type="Gene3D" id="3.30.70.270">
    <property type="match status" value="1"/>
</dbReference>
<dbReference type="NCBIfam" id="TIGR00254">
    <property type="entry name" value="GGDEF"/>
    <property type="match status" value="1"/>
</dbReference>
<feature type="transmembrane region" description="Helical" evidence="2">
    <location>
        <begin position="287"/>
        <end position="308"/>
    </location>
</feature>
<dbReference type="InterPro" id="IPR000160">
    <property type="entry name" value="GGDEF_dom"/>
</dbReference>
<feature type="domain" description="PAS" evidence="3">
    <location>
        <begin position="665"/>
        <end position="711"/>
    </location>
</feature>
<dbReference type="InterPro" id="IPR001633">
    <property type="entry name" value="EAL_dom"/>
</dbReference>
<keyword evidence="2" id="KW-1133">Transmembrane helix</keyword>
<keyword evidence="2" id="KW-0812">Transmembrane</keyword>
<feature type="domain" description="PAS" evidence="3">
    <location>
        <begin position="367"/>
        <end position="438"/>
    </location>
</feature>
<dbReference type="InterPro" id="IPR029787">
    <property type="entry name" value="Nucleotide_cyclase"/>
</dbReference>
<feature type="domain" description="GGDEF" evidence="7">
    <location>
        <begin position="822"/>
        <end position="955"/>
    </location>
</feature>
<dbReference type="InterPro" id="IPR000014">
    <property type="entry name" value="PAS"/>
</dbReference>
<evidence type="ECO:0000259" key="7">
    <source>
        <dbReference type="PROSITE" id="PS50887"/>
    </source>
</evidence>
<dbReference type="SUPFAM" id="SSF55785">
    <property type="entry name" value="PYP-like sensor domain (PAS domain)"/>
    <property type="match status" value="2"/>
</dbReference>
<dbReference type="Pfam" id="PF13426">
    <property type="entry name" value="PAS_9"/>
    <property type="match status" value="2"/>
</dbReference>
<dbReference type="SUPFAM" id="SSF55781">
    <property type="entry name" value="GAF domain-like"/>
    <property type="match status" value="1"/>
</dbReference>
<reference evidence="8 9" key="1">
    <citation type="submission" date="2016-06" db="EMBL/GenBank/DDBJ databases">
        <authorList>
            <person name="Kjaerup R.B."/>
            <person name="Dalgaard T.S."/>
            <person name="Juul-Madsen H.R."/>
        </authorList>
    </citation>
    <scope>NUCLEOTIDE SEQUENCE [LARGE SCALE GENOMIC DNA]</scope>
    <source>
        <strain evidence="8">3</strain>
    </source>
</reference>
<dbReference type="InterPro" id="IPR052155">
    <property type="entry name" value="Biofilm_reg_signaling"/>
</dbReference>
<dbReference type="CDD" id="cd00130">
    <property type="entry name" value="PAS"/>
    <property type="match status" value="2"/>
</dbReference>
<dbReference type="GO" id="GO:0071111">
    <property type="term" value="F:cyclic-guanylate-specific phosphodiesterase activity"/>
    <property type="evidence" value="ECO:0007669"/>
    <property type="project" value="UniProtKB-EC"/>
</dbReference>
<dbReference type="PANTHER" id="PTHR44757:SF2">
    <property type="entry name" value="BIOFILM ARCHITECTURE MAINTENANCE PROTEIN MBAA"/>
    <property type="match status" value="1"/>
</dbReference>
<keyword evidence="9" id="KW-1185">Reference proteome</keyword>
<dbReference type="InterPro" id="IPR035965">
    <property type="entry name" value="PAS-like_dom_sf"/>
</dbReference>
<dbReference type="EMBL" id="FLQX01000107">
    <property type="protein sequence ID" value="SBT06357.1"/>
    <property type="molecule type" value="Genomic_DNA"/>
</dbReference>
<comment type="catalytic activity">
    <reaction evidence="1">
        <text>3',3'-c-di-GMP + H2O = 5'-phosphoguanylyl(3'-&gt;5')guanosine + H(+)</text>
        <dbReference type="Rhea" id="RHEA:24902"/>
        <dbReference type="ChEBI" id="CHEBI:15377"/>
        <dbReference type="ChEBI" id="CHEBI:15378"/>
        <dbReference type="ChEBI" id="CHEBI:58754"/>
        <dbReference type="ChEBI" id="CHEBI:58805"/>
        <dbReference type="EC" id="3.1.4.52"/>
    </reaction>
    <physiologicalReaction direction="left-to-right" evidence="1">
        <dbReference type="Rhea" id="RHEA:24903"/>
    </physiologicalReaction>
</comment>
<dbReference type="Proteomes" id="UP000199169">
    <property type="component" value="Unassembled WGS sequence"/>
</dbReference>
<protein>
    <submittedName>
        <fullName evidence="8">Putative PAS domain S-box/diguanylate cyclase (GGDEF) domain-containing protein</fullName>
    </submittedName>
</protein>
<dbReference type="PROSITE" id="PS50883">
    <property type="entry name" value="EAL"/>
    <property type="match status" value="1"/>
</dbReference>
<evidence type="ECO:0000256" key="1">
    <source>
        <dbReference type="ARBA" id="ARBA00051114"/>
    </source>
</evidence>
<organism evidence="8 9">
    <name type="scientific">Candidatus Accumulibacter aalborgensis</name>
    <dbReference type="NCBI Taxonomy" id="1860102"/>
    <lineage>
        <taxon>Bacteria</taxon>
        <taxon>Pseudomonadati</taxon>
        <taxon>Pseudomonadota</taxon>
        <taxon>Betaproteobacteria</taxon>
        <taxon>Candidatus Accumulibacter</taxon>
    </lineage>
</organism>
<dbReference type="PROSITE" id="PS50885">
    <property type="entry name" value="HAMP"/>
    <property type="match status" value="1"/>
</dbReference>
<dbReference type="PANTHER" id="PTHR44757">
    <property type="entry name" value="DIGUANYLATE CYCLASE DGCP"/>
    <property type="match status" value="1"/>
</dbReference>
<evidence type="ECO:0000259" key="3">
    <source>
        <dbReference type="PROSITE" id="PS50112"/>
    </source>
</evidence>
<dbReference type="InterPro" id="IPR003660">
    <property type="entry name" value="HAMP_dom"/>
</dbReference>
<dbReference type="FunFam" id="3.30.70.270:FF:000001">
    <property type="entry name" value="Diguanylate cyclase domain protein"/>
    <property type="match status" value="1"/>
</dbReference>
<dbReference type="InterPro" id="IPR043128">
    <property type="entry name" value="Rev_trsase/Diguanyl_cyclase"/>
</dbReference>
<dbReference type="SMART" id="SM00091">
    <property type="entry name" value="PAS"/>
    <property type="match status" value="2"/>
</dbReference>
<dbReference type="InterPro" id="IPR003018">
    <property type="entry name" value="GAF"/>
</dbReference>
<dbReference type="SUPFAM" id="SSF55073">
    <property type="entry name" value="Nucleotide cyclase"/>
    <property type="match status" value="1"/>
</dbReference>
<evidence type="ECO:0000259" key="5">
    <source>
        <dbReference type="PROSITE" id="PS50883"/>
    </source>
</evidence>
<dbReference type="PROSITE" id="PS50887">
    <property type="entry name" value="GGDEF"/>
    <property type="match status" value="1"/>
</dbReference>
<dbReference type="PROSITE" id="PS50113">
    <property type="entry name" value="PAC"/>
    <property type="match status" value="2"/>
</dbReference>